<protein>
    <submittedName>
        <fullName evidence="1">Uncharacterized protein</fullName>
    </submittedName>
</protein>
<dbReference type="HOGENOM" id="CLU_2323798_0_0_1"/>
<dbReference type="AlphaFoldDB" id="A0A0D9UXZ7"/>
<proteinExistence type="predicted"/>
<sequence length="99" mass="11276">MRAQEFRVKEELNAAVHAGTMIQYVLYFQARDDSGIVDKKNALLSAFHSELVDGIRMVYSTSTRHSPALGRQKMKTAVRIQHVLIFLKSNFSKHNSNLL</sequence>
<dbReference type="EnsemblPlants" id="LPERR01G06080.1">
    <property type="protein sequence ID" value="LPERR01G06080.1"/>
    <property type="gene ID" value="LPERR01G06080"/>
</dbReference>
<evidence type="ECO:0000313" key="1">
    <source>
        <dbReference type="EnsemblPlants" id="LPERR01G06080.1"/>
    </source>
</evidence>
<organism evidence="1 2">
    <name type="scientific">Leersia perrieri</name>
    <dbReference type="NCBI Taxonomy" id="77586"/>
    <lineage>
        <taxon>Eukaryota</taxon>
        <taxon>Viridiplantae</taxon>
        <taxon>Streptophyta</taxon>
        <taxon>Embryophyta</taxon>
        <taxon>Tracheophyta</taxon>
        <taxon>Spermatophyta</taxon>
        <taxon>Magnoliopsida</taxon>
        <taxon>Liliopsida</taxon>
        <taxon>Poales</taxon>
        <taxon>Poaceae</taxon>
        <taxon>BOP clade</taxon>
        <taxon>Oryzoideae</taxon>
        <taxon>Oryzeae</taxon>
        <taxon>Oryzinae</taxon>
        <taxon>Leersia</taxon>
    </lineage>
</organism>
<accession>A0A0D9UXZ7</accession>
<evidence type="ECO:0000313" key="2">
    <source>
        <dbReference type="Proteomes" id="UP000032180"/>
    </source>
</evidence>
<reference evidence="1" key="3">
    <citation type="submission" date="2015-04" db="UniProtKB">
        <authorList>
            <consortium name="EnsemblPlants"/>
        </authorList>
    </citation>
    <scope>IDENTIFICATION</scope>
</reference>
<dbReference type="Proteomes" id="UP000032180">
    <property type="component" value="Chromosome 1"/>
</dbReference>
<name>A0A0D9UXZ7_9ORYZ</name>
<reference evidence="1 2" key="1">
    <citation type="submission" date="2012-08" db="EMBL/GenBank/DDBJ databases">
        <title>Oryza genome evolution.</title>
        <authorList>
            <person name="Wing R.A."/>
        </authorList>
    </citation>
    <scope>NUCLEOTIDE SEQUENCE</scope>
</reference>
<dbReference type="Gramene" id="LPERR01G06080.1">
    <property type="protein sequence ID" value="LPERR01G06080.1"/>
    <property type="gene ID" value="LPERR01G06080"/>
</dbReference>
<keyword evidence="2" id="KW-1185">Reference proteome</keyword>
<reference evidence="2" key="2">
    <citation type="submission" date="2013-12" db="EMBL/GenBank/DDBJ databases">
        <authorList>
            <person name="Yu Y."/>
            <person name="Lee S."/>
            <person name="de Baynast K."/>
            <person name="Wissotski M."/>
            <person name="Liu L."/>
            <person name="Talag J."/>
            <person name="Goicoechea J."/>
            <person name="Angelova A."/>
            <person name="Jetty R."/>
            <person name="Kudrna D."/>
            <person name="Golser W."/>
            <person name="Rivera L."/>
            <person name="Zhang J."/>
            <person name="Wing R."/>
        </authorList>
    </citation>
    <scope>NUCLEOTIDE SEQUENCE</scope>
</reference>